<feature type="region of interest" description="Disordered" evidence="1">
    <location>
        <begin position="36"/>
        <end position="70"/>
    </location>
</feature>
<evidence type="ECO:0000313" key="3">
    <source>
        <dbReference type="Proteomes" id="UP000076420"/>
    </source>
</evidence>
<dbReference type="EnsemblMetazoa" id="BGLB035087-RA">
    <property type="protein sequence ID" value="BGLB035087-PA"/>
    <property type="gene ID" value="BGLB035087"/>
</dbReference>
<dbReference type="VEuPathDB" id="VectorBase:BGLB035087"/>
<dbReference type="OrthoDB" id="10293821at2759"/>
<name>A0A2C9LUR8_BIOGL</name>
<evidence type="ECO:0000256" key="1">
    <source>
        <dbReference type="SAM" id="MobiDB-lite"/>
    </source>
</evidence>
<feature type="compositionally biased region" description="Basic and acidic residues" evidence="1">
    <location>
        <begin position="54"/>
        <end position="70"/>
    </location>
</feature>
<dbReference type="VEuPathDB" id="VectorBase:BGLAX_036492"/>
<gene>
    <name evidence="2" type="primary">106075393</name>
</gene>
<dbReference type="AlphaFoldDB" id="A0A2C9LUR8"/>
<dbReference type="RefSeq" id="XP_013091792.2">
    <property type="nucleotide sequence ID" value="XM_013236338.2"/>
</dbReference>
<accession>A0A2C9LUR8</accession>
<protein>
    <submittedName>
        <fullName evidence="2">Uncharacterized protein</fullName>
    </submittedName>
</protein>
<dbReference type="KEGG" id="bgt:106075393"/>
<organism evidence="2 3">
    <name type="scientific">Biomphalaria glabrata</name>
    <name type="common">Bloodfluke planorb</name>
    <name type="synonym">Freshwater snail</name>
    <dbReference type="NCBI Taxonomy" id="6526"/>
    <lineage>
        <taxon>Eukaryota</taxon>
        <taxon>Metazoa</taxon>
        <taxon>Spiralia</taxon>
        <taxon>Lophotrochozoa</taxon>
        <taxon>Mollusca</taxon>
        <taxon>Gastropoda</taxon>
        <taxon>Heterobranchia</taxon>
        <taxon>Euthyneura</taxon>
        <taxon>Panpulmonata</taxon>
        <taxon>Hygrophila</taxon>
        <taxon>Lymnaeoidea</taxon>
        <taxon>Planorbidae</taxon>
        <taxon>Biomphalaria</taxon>
    </lineage>
</organism>
<evidence type="ECO:0000313" key="2">
    <source>
        <dbReference type="EnsemblMetazoa" id="BGLB035087-PA"/>
    </source>
</evidence>
<reference evidence="2" key="1">
    <citation type="submission" date="2020-05" db="UniProtKB">
        <authorList>
            <consortium name="EnsemblMetazoa"/>
        </authorList>
    </citation>
    <scope>IDENTIFICATION</scope>
    <source>
        <strain evidence="2">BB02</strain>
    </source>
</reference>
<sequence>MPFDRKRFHILLLRRLISEKKMKKFINFLASPWGNRSSETDSDLNRPRKKKPPRKSEEVRQRHVSESALRDEIDKQYRRSLDKQHKQILMCETYSHTLSVLNSFELDDDYFDSDPPKKFYSRSNCQLPIDAHKSTRNAQMNETVTMHGANNDFQWSTDFCGAELLGTNSTNQVRHALSEELGCTKGTNQVHPAQSEVKKTASEKGTLKNNVLIENQRSSHLFKDCIEKSESDGFYSPIPLDKNKEKEFVSKVKIFLEHRDKHQKNNKNKK</sequence>
<proteinExistence type="predicted"/>
<dbReference type="Proteomes" id="UP000076420">
    <property type="component" value="Unassembled WGS sequence"/>
</dbReference>